<reference evidence="1 2" key="1">
    <citation type="submission" date="2022-04" db="EMBL/GenBank/DDBJ databases">
        <title>Genome sequence of C. roseum typestrain.</title>
        <authorList>
            <person name="Poehlein A."/>
            <person name="Schoch T."/>
            <person name="Duerre P."/>
            <person name="Daniel R."/>
        </authorList>
    </citation>
    <scope>NUCLEOTIDE SEQUENCE [LARGE SCALE GENOMIC DNA]</scope>
    <source>
        <strain evidence="1 2">DSM 7320</strain>
    </source>
</reference>
<dbReference type="PANTHER" id="PTHR34987:SF4">
    <property type="entry name" value="ALPHA-L-RHAMNOSIDASE C-TERMINAL DOMAIN-CONTAINING PROTEIN"/>
    <property type="match status" value="1"/>
</dbReference>
<dbReference type="EMBL" id="CP096983">
    <property type="protein sequence ID" value="URZ10046.1"/>
    <property type="molecule type" value="Genomic_DNA"/>
</dbReference>
<dbReference type="RefSeq" id="WP_077833099.1">
    <property type="nucleotide sequence ID" value="NZ_CP096983.1"/>
</dbReference>
<evidence type="ECO:0000313" key="1">
    <source>
        <dbReference type="EMBL" id="URZ10046.1"/>
    </source>
</evidence>
<dbReference type="InterPro" id="IPR035396">
    <property type="entry name" value="Bac_rhamnosid6H"/>
</dbReference>
<organism evidence="1 2">
    <name type="scientific">Clostridium felsineum</name>
    <dbReference type="NCBI Taxonomy" id="36839"/>
    <lineage>
        <taxon>Bacteria</taxon>
        <taxon>Bacillati</taxon>
        <taxon>Bacillota</taxon>
        <taxon>Clostridia</taxon>
        <taxon>Eubacteriales</taxon>
        <taxon>Clostridiaceae</taxon>
        <taxon>Clostridium</taxon>
    </lineage>
</organism>
<dbReference type="InterPro" id="IPR008928">
    <property type="entry name" value="6-hairpin_glycosidase_sf"/>
</dbReference>
<gene>
    <name evidence="1" type="ORF">CROST_007540</name>
</gene>
<accession>A0A1S8L9U4</accession>
<dbReference type="InterPro" id="IPR049164">
    <property type="entry name" value="Glyco_hydro_78_N"/>
</dbReference>
<dbReference type="SUPFAM" id="SSF48208">
    <property type="entry name" value="Six-hairpin glycosidases"/>
    <property type="match status" value="1"/>
</dbReference>
<dbReference type="InterPro" id="IPR012341">
    <property type="entry name" value="6hp_glycosidase-like_sf"/>
</dbReference>
<protein>
    <recommendedName>
        <fullName evidence="3">Bacterial alpha-L-rhamnosidase</fullName>
    </recommendedName>
</protein>
<keyword evidence="2" id="KW-1185">Reference proteome</keyword>
<dbReference type="Proteomes" id="UP000190951">
    <property type="component" value="Chromosome"/>
</dbReference>
<proteinExistence type="predicted"/>
<name>A0A1S8L9U4_9CLOT</name>
<dbReference type="Pfam" id="PF17389">
    <property type="entry name" value="Bac_rhamnosid6H"/>
    <property type="match status" value="1"/>
</dbReference>
<dbReference type="KEGG" id="crw:CROST_007540"/>
<dbReference type="Pfam" id="PF21104">
    <property type="entry name" value="Glyco_hydro_78_N"/>
    <property type="match status" value="1"/>
</dbReference>
<dbReference type="PANTHER" id="PTHR34987">
    <property type="entry name" value="C, PUTATIVE (AFU_ORTHOLOGUE AFUA_3G02880)-RELATED"/>
    <property type="match status" value="1"/>
</dbReference>
<evidence type="ECO:0008006" key="3">
    <source>
        <dbReference type="Google" id="ProtNLM"/>
    </source>
</evidence>
<dbReference type="STRING" id="84029.CROST_15490"/>
<dbReference type="GO" id="GO:0005975">
    <property type="term" value="P:carbohydrate metabolic process"/>
    <property type="evidence" value="ECO:0007669"/>
    <property type="project" value="InterPro"/>
</dbReference>
<dbReference type="AlphaFoldDB" id="A0A1S8L9U4"/>
<dbReference type="Gene3D" id="1.50.10.10">
    <property type="match status" value="1"/>
</dbReference>
<sequence length="517" mass="60616">MEDAIVRNKKFIDIAEKLKPRLKKSKVYGKNLVEVVNDKNFIHGWKVNKIGDIKDLDKKVCGKGDSFIVDFSDHEVGYLSMKIRTVGSPQDAPLRMKVILGEMPCEMKEPFSNYKGWISSSWLQEEIITIDVISEVITLPRRYSFRYLKIEVLDTSAKYKVIFDEIYCTTVTSGDRTLIKGLPENVNNDLKKMDNVSIKTLEDCMQDVFEDGPKRDRRLWLGDLRLQAISNYKTFKNYDLVKRCLYLFAGVQDNNGQVPACLFIEPKIRADDSYFWDYSLFFIDVLYDYYKETKDKNIVRDLWSTAYRQIEIVMENLGDDNILKENGDFYVFVDWNQELERQASAQAILIYCAKKALQIAEEFNYEQRNFLRLKIKELTSAALNKFWDEKEKLFIGGEKRQISWATQIWMVIAGVISKKDSKRLMKRLFERKPTIKLVTPYAYHHLIEALILSGNKEFAIDQMKAYWGKMIEAGADTFWELYDPQDEKYSPYGSNLINSYCHAWSCTPTYFIREYLI</sequence>
<evidence type="ECO:0000313" key="2">
    <source>
        <dbReference type="Proteomes" id="UP000190951"/>
    </source>
</evidence>